<feature type="region of interest" description="Disordered" evidence="1">
    <location>
        <begin position="1"/>
        <end position="74"/>
    </location>
</feature>
<gene>
    <name evidence="2" type="ORF">GE061_008134</name>
</gene>
<keyword evidence="3" id="KW-1185">Reference proteome</keyword>
<name>A0A8S9WRF8_APOLU</name>
<reference evidence="2" key="1">
    <citation type="journal article" date="2021" name="Mol. Ecol. Resour.">
        <title>Apolygus lucorum genome provides insights into omnivorousness and mesophyll feeding.</title>
        <authorList>
            <person name="Liu Y."/>
            <person name="Liu H."/>
            <person name="Wang H."/>
            <person name="Huang T."/>
            <person name="Liu B."/>
            <person name="Yang B."/>
            <person name="Yin L."/>
            <person name="Li B."/>
            <person name="Zhang Y."/>
            <person name="Zhang S."/>
            <person name="Jiang F."/>
            <person name="Zhang X."/>
            <person name="Ren Y."/>
            <person name="Wang B."/>
            <person name="Wang S."/>
            <person name="Lu Y."/>
            <person name="Wu K."/>
            <person name="Fan W."/>
            <person name="Wang G."/>
        </authorList>
    </citation>
    <scope>NUCLEOTIDE SEQUENCE</scope>
    <source>
        <strain evidence="2">12Hb</strain>
    </source>
</reference>
<dbReference type="AlphaFoldDB" id="A0A8S9WRF8"/>
<evidence type="ECO:0000256" key="1">
    <source>
        <dbReference type="SAM" id="MobiDB-lite"/>
    </source>
</evidence>
<feature type="compositionally biased region" description="Polar residues" evidence="1">
    <location>
        <begin position="64"/>
        <end position="74"/>
    </location>
</feature>
<feature type="compositionally biased region" description="Basic and acidic residues" evidence="1">
    <location>
        <begin position="10"/>
        <end position="33"/>
    </location>
</feature>
<accession>A0A8S9WRF8</accession>
<protein>
    <submittedName>
        <fullName evidence="2">Uncharacterized protein</fullName>
    </submittedName>
</protein>
<evidence type="ECO:0000313" key="3">
    <source>
        <dbReference type="Proteomes" id="UP000466442"/>
    </source>
</evidence>
<comment type="caution">
    <text evidence="2">The sequence shown here is derived from an EMBL/GenBank/DDBJ whole genome shotgun (WGS) entry which is preliminary data.</text>
</comment>
<sequence>MEAAMYKNQPKNEAETSRPETEITDHSPKENVKLRSPRKGAGNTLLQKISTRVGFRPFKKIRRSSGSTSRNSQQ</sequence>
<dbReference type="EMBL" id="WIXP02000016">
    <property type="protein sequence ID" value="KAF6198386.1"/>
    <property type="molecule type" value="Genomic_DNA"/>
</dbReference>
<dbReference type="Proteomes" id="UP000466442">
    <property type="component" value="Linkage Group LG16"/>
</dbReference>
<feature type="non-terminal residue" evidence="2">
    <location>
        <position position="74"/>
    </location>
</feature>
<organism evidence="2 3">
    <name type="scientific">Apolygus lucorum</name>
    <name type="common">Small green plant bug</name>
    <name type="synonym">Lygocoris lucorum</name>
    <dbReference type="NCBI Taxonomy" id="248454"/>
    <lineage>
        <taxon>Eukaryota</taxon>
        <taxon>Metazoa</taxon>
        <taxon>Ecdysozoa</taxon>
        <taxon>Arthropoda</taxon>
        <taxon>Hexapoda</taxon>
        <taxon>Insecta</taxon>
        <taxon>Pterygota</taxon>
        <taxon>Neoptera</taxon>
        <taxon>Paraneoptera</taxon>
        <taxon>Hemiptera</taxon>
        <taxon>Heteroptera</taxon>
        <taxon>Panheteroptera</taxon>
        <taxon>Cimicomorpha</taxon>
        <taxon>Miridae</taxon>
        <taxon>Mirini</taxon>
        <taxon>Apolygus</taxon>
    </lineage>
</organism>
<proteinExistence type="predicted"/>
<evidence type="ECO:0000313" key="2">
    <source>
        <dbReference type="EMBL" id="KAF6198386.1"/>
    </source>
</evidence>